<reference evidence="2 3" key="1">
    <citation type="submission" date="2024-06" db="EMBL/GenBank/DDBJ databases">
        <title>Genome of Rhodovulum iodosum, a marine photoferrotroph.</title>
        <authorList>
            <person name="Bianchini G."/>
            <person name="Nikeleit V."/>
            <person name="Kappler A."/>
            <person name="Bryce C."/>
            <person name="Sanchez-Baracaldo P."/>
        </authorList>
    </citation>
    <scope>NUCLEOTIDE SEQUENCE [LARGE SCALE GENOMIC DNA]</scope>
    <source>
        <strain evidence="2 3">UT/N1</strain>
    </source>
</reference>
<evidence type="ECO:0000313" key="2">
    <source>
        <dbReference type="EMBL" id="MEX5726709.1"/>
    </source>
</evidence>
<comment type="caution">
    <text evidence="2">The sequence shown here is derived from an EMBL/GenBank/DDBJ whole genome shotgun (WGS) entry which is preliminary data.</text>
</comment>
<sequence>MRTFAVVLMLALLAAGCAAPPQSQAPAGASQNVAALSQAILALGPGIDPEEADRAARVAYSETRVLAEAYQITDPPLIHNTKVNLGLRPRGLCYHWAMDMEARLAQEDFRTLALHRAIANADVAFRIDHSTVIVSRRGDPYDAGIVLDPWRLGGVLFWAPVREDSRYVWHPRAAVLAEKSARLSRRQALAAR</sequence>
<gene>
    <name evidence="2" type="ORF">Ga0609869_000062</name>
</gene>
<keyword evidence="3" id="KW-1185">Reference proteome</keyword>
<organism evidence="2 3">
    <name type="scientific">Rhodovulum iodosum</name>
    <dbReference type="NCBI Taxonomy" id="68291"/>
    <lineage>
        <taxon>Bacteria</taxon>
        <taxon>Pseudomonadati</taxon>
        <taxon>Pseudomonadota</taxon>
        <taxon>Alphaproteobacteria</taxon>
        <taxon>Rhodobacterales</taxon>
        <taxon>Paracoccaceae</taxon>
        <taxon>Rhodovulum</taxon>
    </lineage>
</organism>
<proteinExistence type="predicted"/>
<protein>
    <recommendedName>
        <fullName evidence="4">Lipoprotein</fullName>
    </recommendedName>
</protein>
<feature type="signal peptide" evidence="1">
    <location>
        <begin position="1"/>
        <end position="25"/>
    </location>
</feature>
<accession>A0ABV3XNT8</accession>
<feature type="chain" id="PRO_5045415047" description="Lipoprotein" evidence="1">
    <location>
        <begin position="26"/>
        <end position="192"/>
    </location>
</feature>
<evidence type="ECO:0008006" key="4">
    <source>
        <dbReference type="Google" id="ProtNLM"/>
    </source>
</evidence>
<dbReference type="PROSITE" id="PS51257">
    <property type="entry name" value="PROKAR_LIPOPROTEIN"/>
    <property type="match status" value="1"/>
</dbReference>
<evidence type="ECO:0000256" key="1">
    <source>
        <dbReference type="SAM" id="SignalP"/>
    </source>
</evidence>
<name>A0ABV3XNT8_9RHOB</name>
<evidence type="ECO:0000313" key="3">
    <source>
        <dbReference type="Proteomes" id="UP001560019"/>
    </source>
</evidence>
<keyword evidence="1" id="KW-0732">Signal</keyword>
<dbReference type="Proteomes" id="UP001560019">
    <property type="component" value="Unassembled WGS sequence"/>
</dbReference>
<dbReference type="EMBL" id="JBEHHI010000001">
    <property type="protein sequence ID" value="MEX5726709.1"/>
    <property type="molecule type" value="Genomic_DNA"/>
</dbReference>